<dbReference type="InterPro" id="IPR014756">
    <property type="entry name" value="Ig_E-set"/>
</dbReference>
<dbReference type="Gene3D" id="2.60.40.650">
    <property type="match status" value="1"/>
</dbReference>
<dbReference type="SUPFAM" id="SSF81296">
    <property type="entry name" value="E set domains"/>
    <property type="match status" value="1"/>
</dbReference>
<dbReference type="AlphaFoldDB" id="A0A6J6WNJ2"/>
<organism evidence="1">
    <name type="scientific">freshwater metagenome</name>
    <dbReference type="NCBI Taxonomy" id="449393"/>
    <lineage>
        <taxon>unclassified sequences</taxon>
        <taxon>metagenomes</taxon>
        <taxon>ecological metagenomes</taxon>
    </lineage>
</organism>
<evidence type="ECO:0000313" key="1">
    <source>
        <dbReference type="EMBL" id="CAB4786831.1"/>
    </source>
</evidence>
<gene>
    <name evidence="1" type="ORF">UFOPK2925_01170</name>
</gene>
<name>A0A6J6WNJ2_9ZZZZ</name>
<proteinExistence type="predicted"/>
<accession>A0A6J6WNJ2</accession>
<sequence>MFALGGVAWSPSIGVSAVEVSIDNGPWQAAELGNVASEHTWVQWRYVWSATAGDHTARVRATDQQGNAQVTANQAPAPNGATGLHQISFSV</sequence>
<protein>
    <submittedName>
        <fullName evidence="1">Unannotated protein</fullName>
    </submittedName>
</protein>
<dbReference type="EMBL" id="CAEZZU010000185">
    <property type="protein sequence ID" value="CAB4786831.1"/>
    <property type="molecule type" value="Genomic_DNA"/>
</dbReference>
<reference evidence="1" key="1">
    <citation type="submission" date="2020-05" db="EMBL/GenBank/DDBJ databases">
        <authorList>
            <person name="Chiriac C."/>
            <person name="Salcher M."/>
            <person name="Ghai R."/>
            <person name="Kavagutti S V."/>
        </authorList>
    </citation>
    <scope>NUCLEOTIDE SEQUENCE</scope>
</reference>